<dbReference type="EMBL" id="CAMXCT020003227">
    <property type="protein sequence ID" value="CAL1156586.1"/>
    <property type="molecule type" value="Genomic_DNA"/>
</dbReference>
<evidence type="ECO:0000313" key="6">
    <source>
        <dbReference type="Proteomes" id="UP001152797"/>
    </source>
</evidence>
<evidence type="ECO:0000259" key="2">
    <source>
        <dbReference type="PROSITE" id="PS50076"/>
    </source>
</evidence>
<gene>
    <name evidence="3" type="ORF">C1SCF055_LOCUS29098</name>
</gene>
<dbReference type="CDD" id="cd06257">
    <property type="entry name" value="DnaJ"/>
    <property type="match status" value="1"/>
</dbReference>
<accession>A0A9P1D744</accession>
<dbReference type="OrthoDB" id="445556at2759"/>
<dbReference type="PRINTS" id="PR00625">
    <property type="entry name" value="JDOMAIN"/>
</dbReference>
<dbReference type="PANTHER" id="PTHR44825:SF1">
    <property type="entry name" value="DNAJ HOMOLOG SUBFAMILY C MEMBER 4"/>
    <property type="match status" value="1"/>
</dbReference>
<reference evidence="3" key="1">
    <citation type="submission" date="2022-10" db="EMBL/GenBank/DDBJ databases">
        <authorList>
            <person name="Chen Y."/>
            <person name="Dougan E. K."/>
            <person name="Chan C."/>
            <person name="Rhodes N."/>
            <person name="Thang M."/>
        </authorList>
    </citation>
    <scope>NUCLEOTIDE SEQUENCE</scope>
</reference>
<feature type="region of interest" description="Disordered" evidence="1">
    <location>
        <begin position="352"/>
        <end position="373"/>
    </location>
</feature>
<feature type="compositionally biased region" description="Basic residues" evidence="1">
    <location>
        <begin position="216"/>
        <end position="226"/>
    </location>
</feature>
<dbReference type="PROSITE" id="PS50076">
    <property type="entry name" value="DNAJ_2"/>
    <property type="match status" value="1"/>
</dbReference>
<feature type="domain" description="J" evidence="2">
    <location>
        <begin position="39"/>
        <end position="102"/>
    </location>
</feature>
<sequence length="523" mass="61027">MVPQGGQASARALRFVLHCGRYGLGRGLRRFTWQAPKVDCYALLGISESASVEDIRKAYLQRAKSAHPDVSFAVGSGSGDMVQLNLCYEALTQKRKEYDAAKGVTGQKTFTSGGSTSSREAWWRSQGGFDDYQDDYYPFHFDDFTERMRPRRKQNHEAFSKRRPSWEEFAEAWDEEFQAEDLQGQRNPRGRAYQKAAKYTMWESSSDEEEEWIQPRGRRRKKRQRFNKKDQAQEPPNPGPGNKSEEVPEEMWVEIAGRNMQWAAIGGSYSKLEKPFNGRAAFEKKGQPNLFMFWSQQYGDWKIAERLQDDGACLAFAEDMKGRMRPWISHPILRWRLWEPSSRRFVPRRLNIEASSDGPSGGNTNMQDDDEVPWSRPHWSEWSTTDLIRWCERRRIDLSGCFDREAVLDRVIQSAKEDMADAEDDTRREDSQFHVVRIASRVKTDGSYTRPPTLDRRNSLFGNRVERFQGVESDILPWLYRAGDKSRLYGIFFGNEFAYSLVWTRYKFWGRPGARPNRYEESW</sequence>
<evidence type="ECO:0000256" key="1">
    <source>
        <dbReference type="SAM" id="MobiDB-lite"/>
    </source>
</evidence>
<evidence type="ECO:0000313" key="3">
    <source>
        <dbReference type="EMBL" id="CAI4003211.1"/>
    </source>
</evidence>
<dbReference type="Gene3D" id="1.10.287.110">
    <property type="entry name" value="DnaJ domain"/>
    <property type="match status" value="1"/>
</dbReference>
<organism evidence="3">
    <name type="scientific">Cladocopium goreaui</name>
    <dbReference type="NCBI Taxonomy" id="2562237"/>
    <lineage>
        <taxon>Eukaryota</taxon>
        <taxon>Sar</taxon>
        <taxon>Alveolata</taxon>
        <taxon>Dinophyceae</taxon>
        <taxon>Suessiales</taxon>
        <taxon>Symbiodiniaceae</taxon>
        <taxon>Cladocopium</taxon>
    </lineage>
</organism>
<feature type="region of interest" description="Disordered" evidence="1">
    <location>
        <begin position="198"/>
        <end position="247"/>
    </location>
</feature>
<comment type="caution">
    <text evidence="3">The sequence shown here is derived from an EMBL/GenBank/DDBJ whole genome shotgun (WGS) entry which is preliminary data.</text>
</comment>
<dbReference type="Pfam" id="PF00226">
    <property type="entry name" value="DnaJ"/>
    <property type="match status" value="1"/>
</dbReference>
<dbReference type="InterPro" id="IPR052763">
    <property type="entry name" value="DnaJ_C4"/>
</dbReference>
<dbReference type="PANTHER" id="PTHR44825">
    <property type="match status" value="1"/>
</dbReference>
<dbReference type="Proteomes" id="UP001152797">
    <property type="component" value="Unassembled WGS sequence"/>
</dbReference>
<dbReference type="InterPro" id="IPR001623">
    <property type="entry name" value="DnaJ_domain"/>
</dbReference>
<evidence type="ECO:0000313" key="5">
    <source>
        <dbReference type="EMBL" id="CAL4790523.1"/>
    </source>
</evidence>
<name>A0A9P1D744_9DINO</name>
<dbReference type="EMBL" id="CAMXCT010003227">
    <property type="protein sequence ID" value="CAI4003211.1"/>
    <property type="molecule type" value="Genomic_DNA"/>
</dbReference>
<proteinExistence type="predicted"/>
<dbReference type="EMBL" id="CAMXCT030003227">
    <property type="protein sequence ID" value="CAL4790523.1"/>
    <property type="molecule type" value="Genomic_DNA"/>
</dbReference>
<evidence type="ECO:0000313" key="4">
    <source>
        <dbReference type="EMBL" id="CAL1156586.1"/>
    </source>
</evidence>
<dbReference type="InterPro" id="IPR036869">
    <property type="entry name" value="J_dom_sf"/>
</dbReference>
<keyword evidence="6" id="KW-1185">Reference proteome</keyword>
<feature type="compositionally biased region" description="Polar residues" evidence="1">
    <location>
        <begin position="353"/>
        <end position="366"/>
    </location>
</feature>
<dbReference type="AlphaFoldDB" id="A0A9P1D744"/>
<dbReference type="SUPFAM" id="SSF46565">
    <property type="entry name" value="Chaperone J-domain"/>
    <property type="match status" value="1"/>
</dbReference>
<protein>
    <submittedName>
        <fullName evidence="5">DnaJ-like subfamily C member 21</fullName>
    </submittedName>
</protein>
<reference evidence="4" key="2">
    <citation type="submission" date="2024-04" db="EMBL/GenBank/DDBJ databases">
        <authorList>
            <person name="Chen Y."/>
            <person name="Shah S."/>
            <person name="Dougan E. K."/>
            <person name="Thang M."/>
            <person name="Chan C."/>
        </authorList>
    </citation>
    <scope>NUCLEOTIDE SEQUENCE [LARGE SCALE GENOMIC DNA]</scope>
</reference>
<dbReference type="SMART" id="SM00271">
    <property type="entry name" value="DnaJ"/>
    <property type="match status" value="1"/>
</dbReference>